<proteinExistence type="predicted"/>
<dbReference type="Proteomes" id="UP000034774">
    <property type="component" value="Unassembled WGS sequence"/>
</dbReference>
<comment type="caution">
    <text evidence="1">The sequence shown here is derived from an EMBL/GenBank/DDBJ whole genome shotgun (WGS) entry which is preliminary data.</text>
</comment>
<dbReference type="STRING" id="1618572.UT17_C0004G0133"/>
<sequence>MNEPKFIELKTQDHLVLPGLLYEVSNSEKIAINIHGNGSSSIFYDESEHRMLPEALTNNGISLLKFNNRGAHIIKKLNINLKKIKKDRKSYGCAYEIIKECVLDIDGALDFVKSLGYKEFYLMGKSTGANKICVYNHYKPKNEFSKYVLICGGDDTGIYYDLLDDKMFFKLLNKSKEKIRKGEGEQIIEELIKFDEILSNKGFFDVANPDGDYNCFPFSQALGLAKISERPLFRYFKEINKSSLVVYGEDDEYAWGEIPKLVNILKDLKPQFKYEIIKDADHGFNGKEKELAQIVSDWL</sequence>
<dbReference type="InterPro" id="IPR013744">
    <property type="entry name" value="SidJ"/>
</dbReference>
<reference evidence="1 2" key="1">
    <citation type="journal article" date="2015" name="Nature">
        <title>rRNA introns, odd ribosomes, and small enigmatic genomes across a large radiation of phyla.</title>
        <authorList>
            <person name="Brown C.T."/>
            <person name="Hug L.A."/>
            <person name="Thomas B.C."/>
            <person name="Sharon I."/>
            <person name="Castelle C.J."/>
            <person name="Singh A."/>
            <person name="Wilkins M.J."/>
            <person name="Williams K.H."/>
            <person name="Banfield J.F."/>
        </authorList>
    </citation>
    <scope>NUCLEOTIDE SEQUENCE [LARGE SCALE GENOMIC DNA]</scope>
</reference>
<dbReference type="AlphaFoldDB" id="A0A0G0LUW1"/>
<evidence type="ECO:0000313" key="1">
    <source>
        <dbReference type="EMBL" id="KKQ91785.1"/>
    </source>
</evidence>
<gene>
    <name evidence="1" type="ORF">UT17_C0004G0133</name>
</gene>
<dbReference type="InterPro" id="IPR029058">
    <property type="entry name" value="AB_hydrolase_fold"/>
</dbReference>
<accession>A0A0G0LUW1</accession>
<name>A0A0G0LUW1_9BACT</name>
<dbReference type="Pfam" id="PF08538">
    <property type="entry name" value="DUF1749"/>
    <property type="match status" value="1"/>
</dbReference>
<dbReference type="SUPFAM" id="SSF53474">
    <property type="entry name" value="alpha/beta-Hydrolases"/>
    <property type="match status" value="1"/>
</dbReference>
<dbReference type="EMBL" id="LBVU01000004">
    <property type="protein sequence ID" value="KKQ91785.1"/>
    <property type="molecule type" value="Genomic_DNA"/>
</dbReference>
<protein>
    <recommendedName>
        <fullName evidence="3">Alpha/beta hydrolase fold protein</fullName>
    </recommendedName>
</protein>
<organism evidence="1 2">
    <name type="scientific">Candidatus Woesebacteria bacterium GW2011_GWB1_39_10</name>
    <dbReference type="NCBI Taxonomy" id="1618572"/>
    <lineage>
        <taxon>Bacteria</taxon>
        <taxon>Candidatus Woeseibacteriota</taxon>
    </lineage>
</organism>
<evidence type="ECO:0000313" key="2">
    <source>
        <dbReference type="Proteomes" id="UP000034774"/>
    </source>
</evidence>
<dbReference type="Gene3D" id="3.40.50.1820">
    <property type="entry name" value="alpha/beta hydrolase"/>
    <property type="match status" value="1"/>
</dbReference>
<evidence type="ECO:0008006" key="3">
    <source>
        <dbReference type="Google" id="ProtNLM"/>
    </source>
</evidence>